<reference evidence="3 4" key="1">
    <citation type="submission" date="2019-10" db="EMBL/GenBank/DDBJ databases">
        <title>Actinomadura rubteroloni sp. nov. and Actinomadura macrotermitis sp. nov., isolated from the gut of fungus growing-termite Macrotermes natalensis.</title>
        <authorList>
            <person name="Benndorf R."/>
            <person name="Martin K."/>
            <person name="Kuefner M."/>
            <person name="De Beer W."/>
            <person name="Kaster A.-K."/>
            <person name="Vollmers J."/>
            <person name="Poulsen M."/>
            <person name="Beemelmanns C."/>
        </authorList>
    </citation>
    <scope>NUCLEOTIDE SEQUENCE [LARGE SCALE GENOMIC DNA]</scope>
    <source>
        <strain evidence="3 4">RB68</strain>
    </source>
</reference>
<evidence type="ECO:0000313" key="4">
    <source>
        <dbReference type="Proteomes" id="UP000487268"/>
    </source>
</evidence>
<sequence>MYALLALALITAAAGLLAALFGADTRDGLDWAPNSFWQRRTRARRADQIRKSGSPAPASADRAAAERRRTLQAAG</sequence>
<proteinExistence type="predicted"/>
<protein>
    <submittedName>
        <fullName evidence="3">Uncharacterized protein</fullName>
    </submittedName>
</protein>
<feature type="chain" id="PRO_5038466390" evidence="2">
    <location>
        <begin position="19"/>
        <end position="75"/>
    </location>
</feature>
<keyword evidence="4" id="KW-1185">Reference proteome</keyword>
<name>A0A7K0C112_9ACTN</name>
<comment type="caution">
    <text evidence="3">The sequence shown here is derived from an EMBL/GenBank/DDBJ whole genome shotgun (WGS) entry which is preliminary data.</text>
</comment>
<dbReference type="EMBL" id="WEGH01000003">
    <property type="protein sequence ID" value="MQY07148.1"/>
    <property type="molecule type" value="Genomic_DNA"/>
</dbReference>
<keyword evidence="2" id="KW-0732">Signal</keyword>
<organism evidence="3 4">
    <name type="scientific">Actinomadura macrotermitis</name>
    <dbReference type="NCBI Taxonomy" id="2585200"/>
    <lineage>
        <taxon>Bacteria</taxon>
        <taxon>Bacillati</taxon>
        <taxon>Actinomycetota</taxon>
        <taxon>Actinomycetes</taxon>
        <taxon>Streptosporangiales</taxon>
        <taxon>Thermomonosporaceae</taxon>
        <taxon>Actinomadura</taxon>
    </lineage>
</organism>
<feature type="signal peptide" evidence="2">
    <location>
        <begin position="1"/>
        <end position="18"/>
    </location>
</feature>
<evidence type="ECO:0000256" key="2">
    <source>
        <dbReference type="SAM" id="SignalP"/>
    </source>
</evidence>
<evidence type="ECO:0000256" key="1">
    <source>
        <dbReference type="SAM" id="MobiDB-lite"/>
    </source>
</evidence>
<feature type="region of interest" description="Disordered" evidence="1">
    <location>
        <begin position="42"/>
        <end position="75"/>
    </location>
</feature>
<accession>A0A7K0C112</accession>
<dbReference type="AlphaFoldDB" id="A0A7K0C112"/>
<gene>
    <name evidence="3" type="ORF">ACRB68_52470</name>
</gene>
<evidence type="ECO:0000313" key="3">
    <source>
        <dbReference type="EMBL" id="MQY07148.1"/>
    </source>
</evidence>
<dbReference type="Proteomes" id="UP000487268">
    <property type="component" value="Unassembled WGS sequence"/>
</dbReference>